<dbReference type="Proteomes" id="UP000619238">
    <property type="component" value="Unassembled WGS sequence"/>
</dbReference>
<accession>A0ABR7Q9M4</accession>
<evidence type="ECO:0000313" key="2">
    <source>
        <dbReference type="Proteomes" id="UP000619238"/>
    </source>
</evidence>
<dbReference type="Gene3D" id="1.20.1440.60">
    <property type="entry name" value="23S rRNA-intervening sequence"/>
    <property type="match status" value="1"/>
</dbReference>
<sequence>MRSDKENIIVKLTFDFSIKIIKFSEELRKLHKYEMSSQIFRSGTSIGANIREAQNAESKADFIHKFKISAKEADEVEYWLLLCQESEFYPNPTKELIPDLKSIIKIISKIIATSKRR</sequence>
<gene>
    <name evidence="1" type="ORF">H2O64_11320</name>
</gene>
<dbReference type="PANTHER" id="PTHR38471">
    <property type="entry name" value="FOUR HELIX BUNDLE PROTEIN"/>
    <property type="match status" value="1"/>
</dbReference>
<organism evidence="1 2">
    <name type="scientific">Kordia aestuariivivens</name>
    <dbReference type="NCBI Taxonomy" id="2759037"/>
    <lineage>
        <taxon>Bacteria</taxon>
        <taxon>Pseudomonadati</taxon>
        <taxon>Bacteroidota</taxon>
        <taxon>Flavobacteriia</taxon>
        <taxon>Flavobacteriales</taxon>
        <taxon>Flavobacteriaceae</taxon>
        <taxon>Kordia</taxon>
    </lineage>
</organism>
<reference evidence="1 2" key="1">
    <citation type="submission" date="2020-07" db="EMBL/GenBank/DDBJ databases">
        <title>Description of Kordia aestuariivivens sp. nov., isolated from a tidal flat.</title>
        <authorList>
            <person name="Park S."/>
            <person name="Yoon J.-H."/>
        </authorList>
    </citation>
    <scope>NUCLEOTIDE SEQUENCE [LARGE SCALE GENOMIC DNA]</scope>
    <source>
        <strain evidence="1 2">YSTF-M3</strain>
    </source>
</reference>
<proteinExistence type="predicted"/>
<evidence type="ECO:0000313" key="1">
    <source>
        <dbReference type="EMBL" id="MBC8755267.1"/>
    </source>
</evidence>
<dbReference type="Pfam" id="PF05635">
    <property type="entry name" value="23S_rRNA_IVP"/>
    <property type="match status" value="1"/>
</dbReference>
<dbReference type="NCBIfam" id="TIGR02436">
    <property type="entry name" value="four helix bundle protein"/>
    <property type="match status" value="1"/>
</dbReference>
<dbReference type="SUPFAM" id="SSF158446">
    <property type="entry name" value="IVS-encoded protein-like"/>
    <property type="match status" value="1"/>
</dbReference>
<dbReference type="PIRSF" id="PIRSF035652">
    <property type="entry name" value="CHP02436"/>
    <property type="match status" value="1"/>
</dbReference>
<keyword evidence="2" id="KW-1185">Reference proteome</keyword>
<dbReference type="RefSeq" id="WP_187562317.1">
    <property type="nucleotide sequence ID" value="NZ_JACGWS010000006.1"/>
</dbReference>
<dbReference type="InterPro" id="IPR036583">
    <property type="entry name" value="23S_rRNA_IVS_sf"/>
</dbReference>
<dbReference type="PANTHER" id="PTHR38471:SF2">
    <property type="entry name" value="FOUR HELIX BUNDLE PROTEIN"/>
    <property type="match status" value="1"/>
</dbReference>
<dbReference type="EMBL" id="JACGWS010000006">
    <property type="protein sequence ID" value="MBC8755267.1"/>
    <property type="molecule type" value="Genomic_DNA"/>
</dbReference>
<dbReference type="InterPro" id="IPR012657">
    <property type="entry name" value="23S_rRNA-intervening_sequence"/>
</dbReference>
<protein>
    <submittedName>
        <fullName evidence="1">Four helix bundle protein</fullName>
    </submittedName>
</protein>
<name>A0ABR7Q9M4_9FLAO</name>
<comment type="caution">
    <text evidence="1">The sequence shown here is derived from an EMBL/GenBank/DDBJ whole genome shotgun (WGS) entry which is preliminary data.</text>
</comment>